<keyword evidence="3" id="KW-1185">Reference proteome</keyword>
<reference evidence="2 3" key="1">
    <citation type="journal article" date="2018" name="Sci. Rep.">
        <title>Raphidocelis subcapitata (=Pseudokirchneriella subcapitata) provides an insight into genome evolution and environmental adaptations in the Sphaeropleales.</title>
        <authorList>
            <person name="Suzuki S."/>
            <person name="Yamaguchi H."/>
            <person name="Nakajima N."/>
            <person name="Kawachi M."/>
        </authorList>
    </citation>
    <scope>NUCLEOTIDE SEQUENCE [LARGE SCALE GENOMIC DNA]</scope>
    <source>
        <strain evidence="2 3">NIES-35</strain>
    </source>
</reference>
<evidence type="ECO:0000313" key="2">
    <source>
        <dbReference type="EMBL" id="GBF90153.1"/>
    </source>
</evidence>
<feature type="compositionally biased region" description="Low complexity" evidence="1">
    <location>
        <begin position="10"/>
        <end position="28"/>
    </location>
</feature>
<dbReference type="Proteomes" id="UP000247498">
    <property type="component" value="Unassembled WGS sequence"/>
</dbReference>
<dbReference type="InParanoid" id="A0A2V0NX60"/>
<organism evidence="2 3">
    <name type="scientific">Raphidocelis subcapitata</name>
    <dbReference type="NCBI Taxonomy" id="307507"/>
    <lineage>
        <taxon>Eukaryota</taxon>
        <taxon>Viridiplantae</taxon>
        <taxon>Chlorophyta</taxon>
        <taxon>core chlorophytes</taxon>
        <taxon>Chlorophyceae</taxon>
        <taxon>CS clade</taxon>
        <taxon>Sphaeropleales</taxon>
        <taxon>Selenastraceae</taxon>
        <taxon>Raphidocelis</taxon>
    </lineage>
</organism>
<gene>
    <name evidence="2" type="ORF">Rsub_03286</name>
</gene>
<comment type="caution">
    <text evidence="2">The sequence shown here is derived from an EMBL/GenBank/DDBJ whole genome shotgun (WGS) entry which is preliminary data.</text>
</comment>
<evidence type="ECO:0000313" key="3">
    <source>
        <dbReference type="Proteomes" id="UP000247498"/>
    </source>
</evidence>
<name>A0A2V0NX60_9CHLO</name>
<accession>A0A2V0NX60</accession>
<evidence type="ECO:0000256" key="1">
    <source>
        <dbReference type="SAM" id="MobiDB-lite"/>
    </source>
</evidence>
<feature type="region of interest" description="Disordered" evidence="1">
    <location>
        <begin position="1"/>
        <end position="28"/>
    </location>
</feature>
<proteinExistence type="predicted"/>
<dbReference type="EMBL" id="BDRX01000015">
    <property type="protein sequence ID" value="GBF90153.1"/>
    <property type="molecule type" value="Genomic_DNA"/>
</dbReference>
<protein>
    <submittedName>
        <fullName evidence="2">Uncharacterized protein</fullName>
    </submittedName>
</protein>
<dbReference type="AlphaFoldDB" id="A0A2V0NX60"/>
<sequence length="88" mass="9373">MLAVSTSRLSGPRRAAQPRSAAAPGPRRAAGLRVAALFGFGGGAAAGGKSEKELEKEEQFRIQQPEKKPIIWASQWEKMQAAKKGGKK</sequence>